<evidence type="ECO:0000256" key="9">
    <source>
        <dbReference type="ARBA" id="ARBA00022843"/>
    </source>
</evidence>
<evidence type="ECO:0000259" key="13">
    <source>
        <dbReference type="PROSITE" id="PS50053"/>
    </source>
</evidence>
<dbReference type="PANTHER" id="PTHR24007">
    <property type="entry name" value="BRCA1-ASSOCIATED PROTEIN"/>
    <property type="match status" value="1"/>
</dbReference>
<gene>
    <name evidence="16" type="ORF">BN1708_003245</name>
</gene>
<dbReference type="InterPro" id="IPR011422">
    <property type="entry name" value="BRAP2/ETP1_RRM"/>
</dbReference>
<keyword evidence="8" id="KW-0862">Zinc</keyword>
<dbReference type="InterPro" id="IPR019956">
    <property type="entry name" value="Ubiquitin_dom"/>
</dbReference>
<evidence type="ECO:0000256" key="4">
    <source>
        <dbReference type="ARBA" id="ARBA00022490"/>
    </source>
</evidence>
<keyword evidence="4" id="KW-0963">Cytoplasm</keyword>
<dbReference type="Pfam" id="PF02148">
    <property type="entry name" value="zf-UBP"/>
    <property type="match status" value="1"/>
</dbReference>
<keyword evidence="7 11" id="KW-0863">Zinc-finger</keyword>
<dbReference type="InterPro" id="IPR029071">
    <property type="entry name" value="Ubiquitin-like_domsf"/>
</dbReference>
<dbReference type="InterPro" id="IPR001841">
    <property type="entry name" value="Znf_RING"/>
</dbReference>
<feature type="domain" description="UBP-type" evidence="15">
    <location>
        <begin position="572"/>
        <end position="677"/>
    </location>
</feature>
<evidence type="ECO:0000259" key="14">
    <source>
        <dbReference type="PROSITE" id="PS50089"/>
    </source>
</evidence>
<dbReference type="GO" id="GO:0008270">
    <property type="term" value="F:zinc ion binding"/>
    <property type="evidence" value="ECO:0007669"/>
    <property type="project" value="UniProtKB-KW"/>
</dbReference>
<organism evidence="16 17">
    <name type="scientific">Verticillium longisporum</name>
    <name type="common">Verticillium dahliae var. longisporum</name>
    <dbReference type="NCBI Taxonomy" id="100787"/>
    <lineage>
        <taxon>Eukaryota</taxon>
        <taxon>Fungi</taxon>
        <taxon>Dikarya</taxon>
        <taxon>Ascomycota</taxon>
        <taxon>Pezizomycotina</taxon>
        <taxon>Sordariomycetes</taxon>
        <taxon>Hypocreomycetidae</taxon>
        <taxon>Glomerellales</taxon>
        <taxon>Plectosphaerellaceae</taxon>
        <taxon>Verticillium</taxon>
    </lineage>
</organism>
<feature type="domain" description="Ubiquitin-like" evidence="13">
    <location>
        <begin position="1"/>
        <end position="27"/>
    </location>
</feature>
<dbReference type="PROSITE" id="PS00299">
    <property type="entry name" value="UBIQUITIN_1"/>
    <property type="match status" value="2"/>
</dbReference>
<evidence type="ECO:0000256" key="7">
    <source>
        <dbReference type="ARBA" id="ARBA00022771"/>
    </source>
</evidence>
<feature type="domain" description="Ubiquitin-like" evidence="13">
    <location>
        <begin position="28"/>
        <end position="103"/>
    </location>
</feature>
<feature type="region of interest" description="Disordered" evidence="12">
    <location>
        <begin position="671"/>
        <end position="695"/>
    </location>
</feature>
<dbReference type="InterPro" id="IPR000626">
    <property type="entry name" value="Ubiquitin-like_dom"/>
</dbReference>
<evidence type="ECO:0000256" key="8">
    <source>
        <dbReference type="ARBA" id="ARBA00022833"/>
    </source>
</evidence>
<dbReference type="InterPro" id="IPR013083">
    <property type="entry name" value="Znf_RING/FYVE/PHD"/>
</dbReference>
<dbReference type="CDD" id="cd16457">
    <property type="entry name" value="RING-H2_BRAP2"/>
    <property type="match status" value="1"/>
</dbReference>
<evidence type="ECO:0000256" key="6">
    <source>
        <dbReference type="ARBA" id="ARBA00022723"/>
    </source>
</evidence>
<dbReference type="PROSITE" id="PS50271">
    <property type="entry name" value="ZF_UBP"/>
    <property type="match status" value="1"/>
</dbReference>
<evidence type="ECO:0000256" key="11">
    <source>
        <dbReference type="PROSITE-ProRule" id="PRU00502"/>
    </source>
</evidence>
<feature type="compositionally biased region" description="Basic and acidic residues" evidence="12">
    <location>
        <begin position="770"/>
        <end position="790"/>
    </location>
</feature>
<evidence type="ECO:0000256" key="3">
    <source>
        <dbReference type="ARBA" id="ARBA00008430"/>
    </source>
</evidence>
<dbReference type="Pfam" id="PF13639">
    <property type="entry name" value="zf-RING_2"/>
    <property type="match status" value="1"/>
</dbReference>
<dbReference type="Gene3D" id="3.30.40.10">
    <property type="entry name" value="Zinc/RING finger domain, C3HC4 (zinc finger)"/>
    <property type="match status" value="2"/>
</dbReference>
<dbReference type="GO" id="GO:0005634">
    <property type="term" value="C:nucleus"/>
    <property type="evidence" value="ECO:0007669"/>
    <property type="project" value="UniProtKB-SubCell"/>
</dbReference>
<feature type="domain" description="Ubiquitin-like" evidence="13">
    <location>
        <begin position="104"/>
        <end position="172"/>
    </location>
</feature>
<feature type="domain" description="RING-type" evidence="14">
    <location>
        <begin position="536"/>
        <end position="575"/>
    </location>
</feature>
<evidence type="ECO:0000313" key="17">
    <source>
        <dbReference type="Proteomes" id="UP000044602"/>
    </source>
</evidence>
<evidence type="ECO:0000256" key="1">
    <source>
        <dbReference type="ARBA" id="ARBA00004123"/>
    </source>
</evidence>
<dbReference type="GO" id="GO:0007265">
    <property type="term" value="P:Ras protein signal transduction"/>
    <property type="evidence" value="ECO:0007669"/>
    <property type="project" value="TreeGrafter"/>
</dbReference>
<dbReference type="SMART" id="SM00213">
    <property type="entry name" value="UBQ"/>
    <property type="match status" value="2"/>
</dbReference>
<dbReference type="PRINTS" id="PR00348">
    <property type="entry name" value="UBIQUITIN"/>
</dbReference>
<comment type="subcellular location">
    <subcellularLocation>
        <location evidence="2">Cytoplasm</location>
    </subcellularLocation>
    <subcellularLocation>
        <location evidence="1">Nucleus</location>
    </subcellularLocation>
</comment>
<name>A0A0G4LD50_VERLO</name>
<feature type="region of interest" description="Disordered" evidence="12">
    <location>
        <begin position="179"/>
        <end position="258"/>
    </location>
</feature>
<proteinExistence type="inferred from homology"/>
<dbReference type="PROSITE" id="PS50089">
    <property type="entry name" value="ZF_RING_2"/>
    <property type="match status" value="1"/>
</dbReference>
<dbReference type="InterPro" id="IPR047243">
    <property type="entry name" value="RING-H2_BRAP2"/>
</dbReference>
<dbReference type="PROSITE" id="PS50053">
    <property type="entry name" value="UBIQUITIN_2"/>
    <property type="match status" value="3"/>
</dbReference>
<dbReference type="InterPro" id="IPR019954">
    <property type="entry name" value="Ubiquitin_CS"/>
</dbReference>
<feature type="compositionally biased region" description="Polar residues" evidence="12">
    <location>
        <begin position="321"/>
        <end position="331"/>
    </location>
</feature>
<evidence type="ECO:0000259" key="15">
    <source>
        <dbReference type="PROSITE" id="PS50271"/>
    </source>
</evidence>
<protein>
    <submittedName>
        <fullName evidence="16">Uncharacterized protein</fullName>
    </submittedName>
</protein>
<dbReference type="Proteomes" id="UP000044602">
    <property type="component" value="Unassembled WGS sequence"/>
</dbReference>
<evidence type="ECO:0000256" key="5">
    <source>
        <dbReference type="ARBA" id="ARBA00022499"/>
    </source>
</evidence>
<dbReference type="Pfam" id="PF00240">
    <property type="entry name" value="ubiquitin"/>
    <property type="match status" value="3"/>
</dbReference>
<reference evidence="16 17" key="1">
    <citation type="submission" date="2015-05" db="EMBL/GenBank/DDBJ databases">
        <authorList>
            <person name="Wang D.B."/>
            <person name="Wang M."/>
        </authorList>
    </citation>
    <scope>NUCLEOTIDE SEQUENCE [LARGE SCALE GENOMIC DNA]</scope>
    <source>
        <strain evidence="16">VL1</strain>
    </source>
</reference>
<dbReference type="SUPFAM" id="SSF57850">
    <property type="entry name" value="RING/U-box"/>
    <property type="match status" value="2"/>
</dbReference>
<dbReference type="InterPro" id="IPR001607">
    <property type="entry name" value="Znf_UBP"/>
</dbReference>
<dbReference type="FunFam" id="3.10.20.90:FF:000004">
    <property type="entry name" value="Polyubiquitin Ubiquitin"/>
    <property type="match status" value="1"/>
</dbReference>
<keyword evidence="17" id="KW-1185">Reference proteome</keyword>
<evidence type="ECO:0000256" key="2">
    <source>
        <dbReference type="ARBA" id="ARBA00004496"/>
    </source>
</evidence>
<evidence type="ECO:0000256" key="10">
    <source>
        <dbReference type="ARBA" id="ARBA00023242"/>
    </source>
</evidence>
<dbReference type="Gene3D" id="3.10.20.90">
    <property type="entry name" value="Phosphatidylinositol 3-kinase Catalytic Subunit, Chain A, domain 1"/>
    <property type="match status" value="3"/>
</dbReference>
<feature type="compositionally biased region" description="Polar residues" evidence="12">
    <location>
        <begin position="216"/>
        <end position="237"/>
    </location>
</feature>
<dbReference type="GO" id="GO:0005737">
    <property type="term" value="C:cytoplasm"/>
    <property type="evidence" value="ECO:0007669"/>
    <property type="project" value="UniProtKB-SubCell"/>
</dbReference>
<feature type="region of interest" description="Disordered" evidence="12">
    <location>
        <begin position="321"/>
        <end position="345"/>
    </location>
</feature>
<feature type="non-terminal residue" evidence="16">
    <location>
        <position position="1"/>
    </location>
</feature>
<evidence type="ECO:0000256" key="12">
    <source>
        <dbReference type="SAM" id="MobiDB-lite"/>
    </source>
</evidence>
<sequence>LEDGRTLSDYNIQKESTLHLVLRLRGGMQIFVKTLTGKTITLEVESSDTIDNVKSKIQDKEGIPPDQQRLIFAGKQLEDGRTLSDYNIQKESTLHLVLRLRGGMQIFVKTLTGKTITLEVESSDTIDNVKSKIQDKEGIPPDQQRLIFAGKQLEDGRTLSDYNIQKESTLHLFELYPTPNPTTSLQRPTQGSTAASSIWLPPPDTDIFGELPSHAPRNTRTSRTGRPQPSPVQSSYDTAHRPNHAAQKRASDDNEEPGLHIIDCGLSRAPVKADNGKDVEVLTERQWKARTQSFPPPPAFAAIRPDAAVQDWRFGRVSVESLEQQNTNNATDMEEAGGSSGERPSAATGIGPMFGGAGSMTMAKLLPLDTTNTELGWGVVHFYREQDDSPSLRRPITEQQTGKDGDCTTVCIPAVPSYWSFHDLLGFIGEEWKESISHYRLVTTAQMNRYLVLMKFRDGQKARAWQKEFDGKLFNNIEAQVCQAIFIRSITFETPTRPDGAFPDLSRDPFTPSSAVSNTLKPFPPPTPNLIELPTCAVCLERMDDTTGLMTISCQHVFHCKCLDHWQGSGCPVCRHTSSKPAYDPSNPYTQPFGSSVSNLCSVCDTADDIWICLICGKVGCGRYKGGHAKDHWKETAHSFALEMETQYVWDYAGDTWVHRLIRDKGDGKVVELPGTTSQQAGLSNNGDGSGQQDDVVPRAKLDNVGMEYTHLLTSQLESQRVYFEEMISKIADKAAKATSTADSALQQSKATTSENKQLRAELDKLRLETVPQLERDAERDRKKAEKAQDLARSLGKALQEEKEVGKGLMKRVEHNQVEVEALRARDAEQKEKIAELEEMNRDLSMFISGQEKLREMEAEGQVEAGELAEGSASVPEKKGRRKGKR</sequence>
<keyword evidence="9" id="KW-0832">Ubl conjugation</keyword>
<dbReference type="EMBL" id="CVQH01011113">
    <property type="protein sequence ID" value="CRK19957.1"/>
    <property type="molecule type" value="Genomic_DNA"/>
</dbReference>
<keyword evidence="5" id="KW-1017">Isopeptide bond</keyword>
<feature type="compositionally biased region" description="Polar residues" evidence="12">
    <location>
        <begin position="675"/>
        <end position="693"/>
    </location>
</feature>
<dbReference type="PANTHER" id="PTHR24007:SF7">
    <property type="entry name" value="BRCA1-ASSOCIATED PROTEIN"/>
    <property type="match status" value="1"/>
</dbReference>
<dbReference type="SUPFAM" id="SSF54236">
    <property type="entry name" value="Ubiquitin-like"/>
    <property type="match status" value="2"/>
</dbReference>
<evidence type="ECO:0000313" key="16">
    <source>
        <dbReference type="EMBL" id="CRK19957.1"/>
    </source>
</evidence>
<feature type="compositionally biased region" description="Polar residues" evidence="12">
    <location>
        <begin position="181"/>
        <end position="196"/>
    </location>
</feature>
<feature type="region of interest" description="Disordered" evidence="12">
    <location>
        <begin position="857"/>
        <end position="886"/>
    </location>
</feature>
<dbReference type="GO" id="GO:0016567">
    <property type="term" value="P:protein ubiquitination"/>
    <property type="evidence" value="ECO:0007669"/>
    <property type="project" value="TreeGrafter"/>
</dbReference>
<dbReference type="SMART" id="SM00184">
    <property type="entry name" value="RING"/>
    <property type="match status" value="1"/>
</dbReference>
<dbReference type="AlphaFoldDB" id="A0A0G4LD50"/>
<dbReference type="GO" id="GO:0061630">
    <property type="term" value="F:ubiquitin protein ligase activity"/>
    <property type="evidence" value="ECO:0007669"/>
    <property type="project" value="TreeGrafter"/>
</dbReference>
<dbReference type="STRING" id="100787.A0A0G4LD50"/>
<keyword evidence="10" id="KW-0539">Nucleus</keyword>
<dbReference type="SMART" id="SM00290">
    <property type="entry name" value="ZnF_UBP"/>
    <property type="match status" value="1"/>
</dbReference>
<comment type="similarity">
    <text evidence="3">Belongs to the ubiquitin family.</text>
</comment>
<keyword evidence="6" id="KW-0479">Metal-binding</keyword>
<dbReference type="Pfam" id="PF07576">
    <property type="entry name" value="BRAP2"/>
    <property type="match status" value="1"/>
</dbReference>
<dbReference type="FunFam" id="3.10.20.90:FF:000387">
    <property type="entry name" value="Polyubiquitin"/>
    <property type="match status" value="1"/>
</dbReference>
<accession>A0A0G4LD50</accession>
<dbReference type="CDD" id="cd01803">
    <property type="entry name" value="Ubl_ubiquitin"/>
    <property type="match status" value="2"/>
</dbReference>
<feature type="region of interest" description="Disordered" evidence="12">
    <location>
        <begin position="770"/>
        <end position="794"/>
    </location>
</feature>